<dbReference type="RefSeq" id="WP_174405822.1">
    <property type="nucleotide sequence ID" value="NZ_BLVO01000013.1"/>
</dbReference>
<comment type="caution">
    <text evidence="1">The sequence shown here is derived from an EMBL/GenBank/DDBJ whole genome shotgun (WGS) entry which is preliminary data.</text>
</comment>
<evidence type="ECO:0000313" key="2">
    <source>
        <dbReference type="Proteomes" id="UP000503840"/>
    </source>
</evidence>
<dbReference type="AlphaFoldDB" id="A0A7J0BKN8"/>
<dbReference type="Pfam" id="PF10772">
    <property type="entry name" value="Phage_HP1_Orf24"/>
    <property type="match status" value="1"/>
</dbReference>
<dbReference type="Proteomes" id="UP000503840">
    <property type="component" value="Unassembled WGS sequence"/>
</dbReference>
<keyword evidence="2" id="KW-1185">Reference proteome</keyword>
<name>A0A7J0BKN8_9BACT</name>
<organism evidence="1 2">
    <name type="scientific">Desulfovibrio subterraneus</name>
    <dbReference type="NCBI Taxonomy" id="2718620"/>
    <lineage>
        <taxon>Bacteria</taxon>
        <taxon>Pseudomonadati</taxon>
        <taxon>Thermodesulfobacteriota</taxon>
        <taxon>Desulfovibrionia</taxon>
        <taxon>Desulfovibrionales</taxon>
        <taxon>Desulfovibrionaceae</taxon>
        <taxon>Desulfovibrio</taxon>
    </lineage>
</organism>
<accession>A0A7J0BKN8</accession>
<proteinExistence type="predicted"/>
<gene>
    <name evidence="1" type="ORF">DSM101010T_25740</name>
</gene>
<reference evidence="1 2" key="1">
    <citation type="submission" date="2020-05" db="EMBL/GenBank/DDBJ databases">
        <title>Draft genome sequence of Desulfovibrio sp. strain HN2T.</title>
        <authorList>
            <person name="Ueno A."/>
            <person name="Tamazawa S."/>
            <person name="Tamamura S."/>
            <person name="Murakami T."/>
            <person name="Kiyama T."/>
            <person name="Inomata H."/>
            <person name="Amano Y."/>
            <person name="Miyakawa K."/>
            <person name="Tamaki H."/>
            <person name="Naganuma T."/>
            <person name="Kaneko K."/>
        </authorList>
    </citation>
    <scope>NUCLEOTIDE SEQUENCE [LARGE SCALE GENOMIC DNA]</scope>
    <source>
        <strain evidence="1 2">HN2</strain>
    </source>
</reference>
<dbReference type="EMBL" id="BLVO01000013">
    <property type="protein sequence ID" value="GFM34209.1"/>
    <property type="molecule type" value="Genomic_DNA"/>
</dbReference>
<evidence type="ECO:0000313" key="1">
    <source>
        <dbReference type="EMBL" id="GFM34209.1"/>
    </source>
</evidence>
<sequence length="148" mass="15962">MSRISGKCFDFQLGDLSIHAEKFTCDIEDSGEVAKTKGIPVGWLEGPVGASGEIELDTTNLSLVLEAARSAGSFHALSTFDIVAYAKAGDEEKRVEIFGCRLRVSKLLDVDSNSATKDVTTLPYDVTSPDFVRVNGVPYLDARETEGL</sequence>
<protein>
    <submittedName>
        <fullName evidence="1">Tail protein</fullName>
    </submittedName>
</protein>
<dbReference type="InterPro" id="IPR019708">
    <property type="entry name" value="Phage_HP1_Orf24"/>
</dbReference>